<name>A0A380TA49_9ZZZZ</name>
<organism evidence="6">
    <name type="scientific">metagenome</name>
    <dbReference type="NCBI Taxonomy" id="256318"/>
    <lineage>
        <taxon>unclassified sequences</taxon>
        <taxon>metagenomes</taxon>
    </lineage>
</organism>
<dbReference type="Pfam" id="PF13442">
    <property type="entry name" value="Cytochrome_CBB3"/>
    <property type="match status" value="1"/>
</dbReference>
<proteinExistence type="predicted"/>
<protein>
    <recommendedName>
        <fullName evidence="5">Cytochrome c domain-containing protein</fullName>
    </recommendedName>
</protein>
<gene>
    <name evidence="6" type="ORF">DF3PB_1090003</name>
</gene>
<evidence type="ECO:0000256" key="4">
    <source>
        <dbReference type="SAM" id="MobiDB-lite"/>
    </source>
</evidence>
<dbReference type="InterPro" id="IPR036909">
    <property type="entry name" value="Cyt_c-like_dom_sf"/>
</dbReference>
<dbReference type="PROSITE" id="PS51007">
    <property type="entry name" value="CYTC"/>
    <property type="match status" value="1"/>
</dbReference>
<accession>A0A380TA49</accession>
<dbReference type="AlphaFoldDB" id="A0A380TA49"/>
<keyword evidence="1" id="KW-0349">Heme</keyword>
<evidence type="ECO:0000256" key="3">
    <source>
        <dbReference type="ARBA" id="ARBA00023004"/>
    </source>
</evidence>
<evidence type="ECO:0000256" key="1">
    <source>
        <dbReference type="ARBA" id="ARBA00022617"/>
    </source>
</evidence>
<dbReference type="SUPFAM" id="SSF46626">
    <property type="entry name" value="Cytochrome c"/>
    <property type="match status" value="1"/>
</dbReference>
<feature type="region of interest" description="Disordered" evidence="4">
    <location>
        <begin position="20"/>
        <end position="39"/>
    </location>
</feature>
<reference evidence="6" key="1">
    <citation type="submission" date="2018-07" db="EMBL/GenBank/DDBJ databases">
        <authorList>
            <person name="Quirk P.G."/>
            <person name="Krulwich T.A."/>
        </authorList>
    </citation>
    <scope>NUCLEOTIDE SEQUENCE</scope>
</reference>
<keyword evidence="2" id="KW-0479">Metal-binding</keyword>
<dbReference type="EMBL" id="UIDG01000012">
    <property type="protein sequence ID" value="SUS03682.1"/>
    <property type="molecule type" value="Genomic_DNA"/>
</dbReference>
<dbReference type="InterPro" id="IPR009056">
    <property type="entry name" value="Cyt_c-like_dom"/>
</dbReference>
<dbReference type="GO" id="GO:0009055">
    <property type="term" value="F:electron transfer activity"/>
    <property type="evidence" value="ECO:0007669"/>
    <property type="project" value="InterPro"/>
</dbReference>
<feature type="region of interest" description="Disordered" evidence="4">
    <location>
        <begin position="51"/>
        <end position="70"/>
    </location>
</feature>
<dbReference type="GO" id="GO:0020037">
    <property type="term" value="F:heme binding"/>
    <property type="evidence" value="ECO:0007669"/>
    <property type="project" value="InterPro"/>
</dbReference>
<evidence type="ECO:0000313" key="6">
    <source>
        <dbReference type="EMBL" id="SUS03682.1"/>
    </source>
</evidence>
<evidence type="ECO:0000256" key="2">
    <source>
        <dbReference type="ARBA" id="ARBA00022723"/>
    </source>
</evidence>
<sequence>MSADEDAPTYENLCAACHGADGRGRTPQGRKMKAGDLRESRLTDEQIARQIRHGSPAKTGSSAMPAVGRDLTDTEVEALVRVVKAFRPPAPPPK</sequence>
<feature type="domain" description="Cytochrome c" evidence="5">
    <location>
        <begin position="1"/>
        <end position="87"/>
    </location>
</feature>
<dbReference type="GO" id="GO:0046872">
    <property type="term" value="F:metal ion binding"/>
    <property type="evidence" value="ECO:0007669"/>
    <property type="project" value="UniProtKB-KW"/>
</dbReference>
<keyword evidence="3" id="KW-0408">Iron</keyword>
<dbReference type="Gene3D" id="1.10.760.10">
    <property type="entry name" value="Cytochrome c-like domain"/>
    <property type="match status" value="1"/>
</dbReference>
<evidence type="ECO:0000259" key="5">
    <source>
        <dbReference type="PROSITE" id="PS51007"/>
    </source>
</evidence>